<dbReference type="RefSeq" id="WP_025803675.1">
    <property type="nucleotide sequence ID" value="NZ_CP053843.1"/>
</dbReference>
<geneLocation type="plasmid" evidence="2">
    <name>pCCORG</name>
</geneLocation>
<reference evidence="3 4" key="2">
    <citation type="submission" date="2020-10" db="EMBL/GenBank/DDBJ databases">
        <title>Campylobacter and Helicobacter PacBio genomes.</title>
        <authorList>
            <person name="Lane C."/>
        </authorList>
    </citation>
    <scope>NUCLEOTIDE SEQUENCE [LARGE SCALE GENOMIC DNA]</scope>
    <source>
        <strain evidence="3 4">2016D-0077</strain>
        <plasmid evidence="3 4">pLMG-27932-1</plasmid>
    </source>
</reference>
<evidence type="ECO:0000256" key="1">
    <source>
        <dbReference type="SAM" id="SignalP"/>
    </source>
</evidence>
<reference evidence="2" key="1">
    <citation type="submission" date="2020-05" db="EMBL/GenBank/DDBJ databases">
        <title>Complete genome sequencing of Campylobacter and Arcobacter type strains.</title>
        <authorList>
            <person name="Miller W.G."/>
            <person name="Yee E."/>
        </authorList>
    </citation>
    <scope>NUCLEOTIDE SEQUENCE [LARGE SCALE GENOMIC DNA]</scope>
    <source>
        <strain evidence="2">LMG 27932</strain>
        <plasmid evidence="2">pCCORG</plasmid>
    </source>
</reference>
<dbReference type="AlphaFoldDB" id="A0A6M8N135"/>
<dbReference type="Proteomes" id="UP000594749">
    <property type="component" value="Plasmid pLMG-27932-1"/>
</dbReference>
<sequence length="93" mass="11131">MKKITLLILLPFFLFAHSPSALEYLAEEHKWVNDTHKVQYQTIINKKELMKHILLNLNNYVFNLEKYEFMIFNHFLINSQNDFTKKIKGSGNE</sequence>
<keyword evidence="4" id="KW-1185">Reference proteome</keyword>
<dbReference type="EMBL" id="CP063077">
    <property type="protein sequence ID" value="QOQ86519.1"/>
    <property type="molecule type" value="Genomic_DNA"/>
</dbReference>
<evidence type="ECO:0000313" key="3">
    <source>
        <dbReference type="EMBL" id="QOQ86519.1"/>
    </source>
</evidence>
<protein>
    <submittedName>
        <fullName evidence="2">Uncharacterized protein</fullName>
    </submittedName>
</protein>
<keyword evidence="1" id="KW-0732">Signal</keyword>
<proteinExistence type="predicted"/>
<organism evidence="2">
    <name type="scientific">Campylobacter corcagiensis</name>
    <dbReference type="NCBI Taxonomy" id="1448857"/>
    <lineage>
        <taxon>Bacteria</taxon>
        <taxon>Pseudomonadati</taxon>
        <taxon>Campylobacterota</taxon>
        <taxon>Epsilonproteobacteria</taxon>
        <taxon>Campylobacterales</taxon>
        <taxon>Campylobacteraceae</taxon>
        <taxon>Campylobacter</taxon>
    </lineage>
</organism>
<feature type="signal peptide" evidence="1">
    <location>
        <begin position="1"/>
        <end position="21"/>
    </location>
</feature>
<feature type="chain" id="PRO_5038312415" evidence="1">
    <location>
        <begin position="22"/>
        <end position="93"/>
    </location>
</feature>
<dbReference type="KEGG" id="ccor:CCORG_a0037"/>
<dbReference type="EMBL" id="CP053843">
    <property type="protein sequence ID" value="QKF65573.1"/>
    <property type="molecule type" value="Genomic_DNA"/>
</dbReference>
<gene>
    <name evidence="2" type="ORF">CCORG_a0037</name>
    <name evidence="3" type="ORF">IMC76_00050</name>
</gene>
<evidence type="ECO:0000313" key="4">
    <source>
        <dbReference type="Proteomes" id="UP000594749"/>
    </source>
</evidence>
<name>A0A6M8N135_9BACT</name>
<accession>A0A6M8N135</accession>
<evidence type="ECO:0000313" key="2">
    <source>
        <dbReference type="EMBL" id="QKF65573.1"/>
    </source>
</evidence>
<keyword evidence="2" id="KW-0614">Plasmid</keyword>
<geneLocation type="plasmid" evidence="3 4">
    <name>pLMG-27932-1</name>
</geneLocation>